<feature type="region of interest" description="Disordered" evidence="1">
    <location>
        <begin position="164"/>
        <end position="184"/>
    </location>
</feature>
<feature type="region of interest" description="Disordered" evidence="1">
    <location>
        <begin position="351"/>
        <end position="374"/>
    </location>
</feature>
<dbReference type="PANTHER" id="PTHR45828">
    <property type="entry name" value="CYTOCHROME B561/FERRIC REDUCTASE TRANSMEMBRANE"/>
    <property type="match status" value="1"/>
</dbReference>
<dbReference type="GO" id="GO:0016020">
    <property type="term" value="C:membrane"/>
    <property type="evidence" value="ECO:0007669"/>
    <property type="project" value="TreeGrafter"/>
</dbReference>
<evidence type="ECO:0000313" key="3">
    <source>
        <dbReference type="EMBL" id="CAF88040.1"/>
    </source>
</evidence>
<feature type="domain" description="Reelin" evidence="2">
    <location>
        <begin position="1"/>
        <end position="94"/>
    </location>
</feature>
<dbReference type="AlphaFoldDB" id="Q4TGE2"/>
<name>Q4TGE2_TETNG</name>
<dbReference type="InterPro" id="IPR002861">
    <property type="entry name" value="Reeler_dom"/>
</dbReference>
<sequence>MGPILMGGHWTLAPPGTHKLRLLSDDDTLTHSDKQLKRNLSFVWKAPDAPRGDFRFHITVVQSYFVHWAGVESLVVRDRSRGSGTGGNVATMKEWDLASLLQERLRAKTTGPWRALEPTATSGAAPSYGSQETPTALVHALPEGTGSETLAPLGKVHLKEQQVAETSSSQPFTPQQSVTASRLGVHHEAANNSPRMEKTSNHEGTSEGFLLESILHLTSTGSTPVPQTGLWSLPSWISQTKTDFLDHSQGADQQQTQTRWAQRPTPTPGAPQTVLFSRVYPASPRSDDKNLTPAASAVNTESPNFVPTASAHLHPHLNLHLIQHPLLCPQLHVIHPASSLLFTPLHVQQGYQRKPPPLSQAPHQPLQEINPQPRQPFLLFPHRHPSPVPPTQPFSSPSRPHLLHSLLSNHHLAPVAIGPLCGRELLLPFPLHQHSLPPPPPLQLLP</sequence>
<dbReference type="OrthoDB" id="2419613at2759"/>
<dbReference type="InterPro" id="IPR042307">
    <property type="entry name" value="Reeler_sf"/>
</dbReference>
<dbReference type="Pfam" id="PF02014">
    <property type="entry name" value="Reeler"/>
    <property type="match status" value="1"/>
</dbReference>
<reference evidence="3" key="1">
    <citation type="journal article" date="2004" name="Nature">
        <title>Genome duplication in the teleost fish Tetraodon nigroviridis reveals the early vertebrate proto-karyotype.</title>
        <authorList>
            <person name="Jaillon O."/>
            <person name="Aury J.-M."/>
            <person name="Brunet F."/>
            <person name="Petit J.-L."/>
            <person name="Stange-Thomann N."/>
            <person name="Mauceli E."/>
            <person name="Bouneau L."/>
            <person name="Fischer C."/>
            <person name="Ozouf-Costaz C."/>
            <person name="Bernot A."/>
            <person name="Nicaud S."/>
            <person name="Jaffe D."/>
            <person name="Fisher S."/>
            <person name="Lutfalla G."/>
            <person name="Dossat C."/>
            <person name="Segurens B."/>
            <person name="Dasilva C."/>
            <person name="Salanoubat M."/>
            <person name="Levy M."/>
            <person name="Boudet N."/>
            <person name="Castellano S."/>
            <person name="Anthouard V."/>
            <person name="Jubin C."/>
            <person name="Castelli V."/>
            <person name="Katinka M."/>
            <person name="Vacherie B."/>
            <person name="Biemont C."/>
            <person name="Skalli Z."/>
            <person name="Cattolico L."/>
            <person name="Poulain J."/>
            <person name="De Berardinis V."/>
            <person name="Cruaud C."/>
            <person name="Duprat S."/>
            <person name="Brottier P."/>
            <person name="Coutanceau J.-P."/>
            <person name="Gouzy J."/>
            <person name="Parra G."/>
            <person name="Lardier G."/>
            <person name="Chapple C."/>
            <person name="McKernan K.J."/>
            <person name="McEwan P."/>
            <person name="Bosak S."/>
            <person name="Kellis M."/>
            <person name="Volff J.-N."/>
            <person name="Guigo R."/>
            <person name="Zody M.C."/>
            <person name="Mesirov J."/>
            <person name="Lindblad-Toh K."/>
            <person name="Birren B."/>
            <person name="Nusbaum C."/>
            <person name="Kahn D."/>
            <person name="Robinson-Rechavi M."/>
            <person name="Laudet V."/>
            <person name="Schachter V."/>
            <person name="Quetier F."/>
            <person name="Saurin W."/>
            <person name="Scarpelli C."/>
            <person name="Wincker P."/>
            <person name="Lander E.S."/>
            <person name="Weissenbach J."/>
            <person name="Roest Crollius H."/>
        </authorList>
    </citation>
    <scope>NUCLEOTIDE SEQUENCE [LARGE SCALE GENOMIC DNA]</scope>
</reference>
<dbReference type="CDD" id="cd08544">
    <property type="entry name" value="Reeler"/>
    <property type="match status" value="1"/>
</dbReference>
<evidence type="ECO:0000256" key="1">
    <source>
        <dbReference type="SAM" id="MobiDB-lite"/>
    </source>
</evidence>
<evidence type="ECO:0000259" key="2">
    <source>
        <dbReference type="PROSITE" id="PS51019"/>
    </source>
</evidence>
<dbReference type="PANTHER" id="PTHR45828:SF51">
    <property type="entry name" value="REELIN DOMAIN-CONTAINING PROTEIN 1"/>
    <property type="match status" value="1"/>
</dbReference>
<gene>
    <name evidence="3" type="ORF">GSTENG00001146001</name>
</gene>
<protein>
    <submittedName>
        <fullName evidence="3">(spotted green pufferfish) hypothetical protein</fullName>
    </submittedName>
</protein>
<dbReference type="KEGG" id="tng:GSTEN00001146G001"/>
<feature type="region of interest" description="Disordered" evidence="1">
    <location>
        <begin position="246"/>
        <end position="303"/>
    </location>
</feature>
<dbReference type="Gene3D" id="2.60.40.4060">
    <property type="entry name" value="Reeler domain"/>
    <property type="match status" value="1"/>
</dbReference>
<dbReference type="EMBL" id="CAAE01003754">
    <property type="protein sequence ID" value="CAF88040.1"/>
    <property type="molecule type" value="Genomic_DNA"/>
</dbReference>
<feature type="compositionally biased region" description="Low complexity" evidence="1">
    <location>
        <begin position="166"/>
        <end position="177"/>
    </location>
</feature>
<organism evidence="3">
    <name type="scientific">Tetraodon nigroviridis</name>
    <name type="common">Spotted green pufferfish</name>
    <name type="synonym">Chelonodon nigroviridis</name>
    <dbReference type="NCBI Taxonomy" id="99883"/>
    <lineage>
        <taxon>Eukaryota</taxon>
        <taxon>Metazoa</taxon>
        <taxon>Chordata</taxon>
        <taxon>Craniata</taxon>
        <taxon>Vertebrata</taxon>
        <taxon>Euteleostomi</taxon>
        <taxon>Actinopterygii</taxon>
        <taxon>Neopterygii</taxon>
        <taxon>Teleostei</taxon>
        <taxon>Neoteleostei</taxon>
        <taxon>Acanthomorphata</taxon>
        <taxon>Eupercaria</taxon>
        <taxon>Tetraodontiformes</taxon>
        <taxon>Tetradontoidea</taxon>
        <taxon>Tetraodontidae</taxon>
        <taxon>Tetraodon</taxon>
    </lineage>
</organism>
<dbReference type="InterPro" id="IPR051237">
    <property type="entry name" value="Ferric-chelate_Red/DefProt"/>
</dbReference>
<reference evidence="3" key="2">
    <citation type="submission" date="2004-02" db="EMBL/GenBank/DDBJ databases">
        <authorList>
            <consortium name="Genoscope"/>
            <consortium name="Whitehead Institute Centre for Genome Research"/>
        </authorList>
    </citation>
    <scope>NUCLEOTIDE SEQUENCE</scope>
</reference>
<accession>Q4TGE2</accession>
<dbReference type="PROSITE" id="PS51019">
    <property type="entry name" value="REELIN"/>
    <property type="match status" value="1"/>
</dbReference>
<comment type="caution">
    <text evidence="3">The sequence shown here is derived from an EMBL/GenBank/DDBJ whole genome shotgun (WGS) entry which is preliminary data.</text>
</comment>
<proteinExistence type="predicted"/>
<feature type="compositionally biased region" description="Polar residues" evidence="1">
    <location>
        <begin position="250"/>
        <end position="260"/>
    </location>
</feature>